<evidence type="ECO:0000313" key="2">
    <source>
        <dbReference type="EMBL" id="JAD79504.1"/>
    </source>
</evidence>
<dbReference type="AlphaFoldDB" id="A0A0A9CT34"/>
<sequence length="61" mass="6353">MGRSAPAAMRRQASAKPAGNQSTTSSAASGVGRRTRRPSWKMTGRGSWSMPRGSTGARGTM</sequence>
<proteinExistence type="predicted"/>
<evidence type="ECO:0000256" key="1">
    <source>
        <dbReference type="SAM" id="MobiDB-lite"/>
    </source>
</evidence>
<reference evidence="2" key="2">
    <citation type="journal article" date="2015" name="Data Brief">
        <title>Shoot transcriptome of the giant reed, Arundo donax.</title>
        <authorList>
            <person name="Barrero R.A."/>
            <person name="Guerrero F.D."/>
            <person name="Moolhuijzen P."/>
            <person name="Goolsby J.A."/>
            <person name="Tidwell J."/>
            <person name="Bellgard S.E."/>
            <person name="Bellgard M.I."/>
        </authorList>
    </citation>
    <scope>NUCLEOTIDE SEQUENCE</scope>
    <source>
        <tissue evidence="2">Shoot tissue taken approximately 20 cm above the soil surface</tissue>
    </source>
</reference>
<name>A0A0A9CT34_ARUDO</name>
<accession>A0A0A9CT34</accession>
<feature type="region of interest" description="Disordered" evidence="1">
    <location>
        <begin position="1"/>
        <end position="61"/>
    </location>
</feature>
<protein>
    <submittedName>
        <fullName evidence="2">Uncharacterized protein</fullName>
    </submittedName>
</protein>
<dbReference type="EMBL" id="GBRH01218391">
    <property type="protein sequence ID" value="JAD79504.1"/>
    <property type="molecule type" value="Transcribed_RNA"/>
</dbReference>
<feature type="compositionally biased region" description="Polar residues" evidence="1">
    <location>
        <begin position="19"/>
        <end position="28"/>
    </location>
</feature>
<organism evidence="2">
    <name type="scientific">Arundo donax</name>
    <name type="common">Giant reed</name>
    <name type="synonym">Donax arundinaceus</name>
    <dbReference type="NCBI Taxonomy" id="35708"/>
    <lineage>
        <taxon>Eukaryota</taxon>
        <taxon>Viridiplantae</taxon>
        <taxon>Streptophyta</taxon>
        <taxon>Embryophyta</taxon>
        <taxon>Tracheophyta</taxon>
        <taxon>Spermatophyta</taxon>
        <taxon>Magnoliopsida</taxon>
        <taxon>Liliopsida</taxon>
        <taxon>Poales</taxon>
        <taxon>Poaceae</taxon>
        <taxon>PACMAD clade</taxon>
        <taxon>Arundinoideae</taxon>
        <taxon>Arundineae</taxon>
        <taxon>Arundo</taxon>
    </lineage>
</organism>
<reference evidence="2" key="1">
    <citation type="submission" date="2014-09" db="EMBL/GenBank/DDBJ databases">
        <authorList>
            <person name="Magalhaes I.L.F."/>
            <person name="Oliveira U."/>
            <person name="Santos F.R."/>
            <person name="Vidigal T.H.D.A."/>
            <person name="Brescovit A.D."/>
            <person name="Santos A.J."/>
        </authorList>
    </citation>
    <scope>NUCLEOTIDE SEQUENCE</scope>
    <source>
        <tissue evidence="2">Shoot tissue taken approximately 20 cm above the soil surface</tissue>
    </source>
</reference>